<reference evidence="6 7" key="2">
    <citation type="submission" date="2018-02" db="EMBL/GenBank/DDBJ databases">
        <title>Whole genome sequencing analysis of Streptococcus pluranimalium isolated from cattle infected mastitis in China.</title>
        <authorList>
            <person name="Zhang J.-R."/>
            <person name="Hu G.-Z."/>
        </authorList>
    </citation>
    <scope>NUCLEOTIDE SEQUENCE [LARGE SCALE GENOMIC DNA]</scope>
    <source>
        <strain evidence="6 7">TH11417</strain>
    </source>
</reference>
<name>A0A2L0D639_9STRE</name>
<dbReference type="InterPro" id="IPR036388">
    <property type="entry name" value="WH-like_DNA-bd_sf"/>
</dbReference>
<proteinExistence type="predicted"/>
<keyword evidence="3" id="KW-0238">DNA-binding</keyword>
<protein>
    <submittedName>
        <fullName evidence="6">GntR family transcriptional regulator</fullName>
    </submittedName>
</protein>
<evidence type="ECO:0000259" key="5">
    <source>
        <dbReference type="PROSITE" id="PS50949"/>
    </source>
</evidence>
<keyword evidence="1" id="KW-0678">Repressor</keyword>
<dbReference type="PANTHER" id="PTHR44846:SF5">
    <property type="entry name" value="HTH-TYPE TRANSCRIPTIONAL REGULATOR GMUR"/>
    <property type="match status" value="1"/>
</dbReference>
<keyword evidence="7" id="KW-1185">Reference proteome</keyword>
<dbReference type="PANTHER" id="PTHR44846">
    <property type="entry name" value="MANNOSYL-D-GLYCERATE TRANSPORT/METABOLISM SYSTEM REPRESSOR MNGR-RELATED"/>
    <property type="match status" value="1"/>
</dbReference>
<dbReference type="GO" id="GO:0003677">
    <property type="term" value="F:DNA binding"/>
    <property type="evidence" value="ECO:0007669"/>
    <property type="project" value="UniProtKB-KW"/>
</dbReference>
<keyword evidence="2" id="KW-0805">Transcription regulation</keyword>
<evidence type="ECO:0000256" key="2">
    <source>
        <dbReference type="ARBA" id="ARBA00023015"/>
    </source>
</evidence>
<dbReference type="Gene3D" id="3.40.1410.10">
    <property type="entry name" value="Chorismate lyase-like"/>
    <property type="match status" value="1"/>
</dbReference>
<dbReference type="SUPFAM" id="SSF46785">
    <property type="entry name" value="Winged helix' DNA-binding domain"/>
    <property type="match status" value="1"/>
</dbReference>
<dbReference type="FunFam" id="1.10.10.10:FF:000079">
    <property type="entry name" value="GntR family transcriptional regulator"/>
    <property type="match status" value="1"/>
</dbReference>
<dbReference type="Pfam" id="PF07702">
    <property type="entry name" value="UTRA"/>
    <property type="match status" value="1"/>
</dbReference>
<dbReference type="Pfam" id="PF00392">
    <property type="entry name" value="GntR"/>
    <property type="match status" value="1"/>
</dbReference>
<keyword evidence="4" id="KW-0804">Transcription</keyword>
<dbReference type="AlphaFoldDB" id="A0A2L0D639"/>
<dbReference type="Proteomes" id="UP000238956">
    <property type="component" value="Chromosome"/>
</dbReference>
<dbReference type="PROSITE" id="PS50949">
    <property type="entry name" value="HTH_GNTR"/>
    <property type="match status" value="1"/>
</dbReference>
<dbReference type="GO" id="GO:0045892">
    <property type="term" value="P:negative regulation of DNA-templated transcription"/>
    <property type="evidence" value="ECO:0007669"/>
    <property type="project" value="TreeGrafter"/>
</dbReference>
<organism evidence="6 7">
    <name type="scientific">Streptococcus pluranimalium</name>
    <dbReference type="NCBI Taxonomy" id="82348"/>
    <lineage>
        <taxon>Bacteria</taxon>
        <taxon>Bacillati</taxon>
        <taxon>Bacillota</taxon>
        <taxon>Bacilli</taxon>
        <taxon>Lactobacillales</taxon>
        <taxon>Streptococcaceae</taxon>
        <taxon>Streptococcus</taxon>
    </lineage>
</organism>
<dbReference type="SUPFAM" id="SSF64288">
    <property type="entry name" value="Chorismate lyase-like"/>
    <property type="match status" value="1"/>
</dbReference>
<dbReference type="InterPro" id="IPR000524">
    <property type="entry name" value="Tscrpt_reg_HTH_GntR"/>
</dbReference>
<reference evidence="6 7" key="1">
    <citation type="submission" date="2017-12" db="EMBL/GenBank/DDBJ databases">
        <authorList>
            <person name="Hurst M.R.H."/>
        </authorList>
    </citation>
    <scope>NUCLEOTIDE SEQUENCE [LARGE SCALE GENOMIC DNA]</scope>
    <source>
        <strain evidence="6 7">TH11417</strain>
    </source>
</reference>
<dbReference type="SMART" id="SM00866">
    <property type="entry name" value="UTRA"/>
    <property type="match status" value="1"/>
</dbReference>
<dbReference type="CDD" id="cd07377">
    <property type="entry name" value="WHTH_GntR"/>
    <property type="match status" value="1"/>
</dbReference>
<dbReference type="GO" id="GO:0003700">
    <property type="term" value="F:DNA-binding transcription factor activity"/>
    <property type="evidence" value="ECO:0007669"/>
    <property type="project" value="InterPro"/>
</dbReference>
<evidence type="ECO:0000313" key="7">
    <source>
        <dbReference type="Proteomes" id="UP000238956"/>
    </source>
</evidence>
<dbReference type="FunFam" id="3.40.1410.10:FF:000008">
    <property type="entry name" value="Transcriptional regulator, GntR family"/>
    <property type="match status" value="1"/>
</dbReference>
<dbReference type="SMART" id="SM00345">
    <property type="entry name" value="HTH_GNTR"/>
    <property type="match status" value="1"/>
</dbReference>
<dbReference type="Gene3D" id="1.10.10.10">
    <property type="entry name" value="Winged helix-like DNA-binding domain superfamily/Winged helix DNA-binding domain"/>
    <property type="match status" value="1"/>
</dbReference>
<dbReference type="InterPro" id="IPR028978">
    <property type="entry name" value="Chorismate_lyase_/UTRA_dom_sf"/>
</dbReference>
<dbReference type="InterPro" id="IPR050679">
    <property type="entry name" value="Bact_HTH_transcr_reg"/>
</dbReference>
<dbReference type="OrthoDB" id="9815017at2"/>
<gene>
    <name evidence="6" type="ORF">C0J00_09215</name>
</gene>
<evidence type="ECO:0000256" key="3">
    <source>
        <dbReference type="ARBA" id="ARBA00023125"/>
    </source>
</evidence>
<dbReference type="InterPro" id="IPR036390">
    <property type="entry name" value="WH_DNA-bd_sf"/>
</dbReference>
<sequence length="237" mass="27593">MGHIEPKYLQIAKEIRQSIREGFYPVNASLPDGKTLAKEFGVSLMTLKRALDMLVVEGYLIRRRGSGTFVRDWKSVQKPHVYTLNGATEDYGDKLDTEVLAFDVIRVDSQLAEKLSINEDDFAYKIIRLRYIDKKPSIIEYTYMPLDVIPHLKRDHLESSIYQYITDELGRKIHSAFVKVTGIRPDELEAEKMELKETDFLMQVEQVVSLDNCKVFEYSISRHLPEMFDFETVLFKQ</sequence>
<dbReference type="KEGG" id="splr:C0J00_09215"/>
<accession>A0A2L0D639</accession>
<dbReference type="InterPro" id="IPR011663">
    <property type="entry name" value="UTRA"/>
</dbReference>
<feature type="domain" description="HTH gntR-type" evidence="5">
    <location>
        <begin position="5"/>
        <end position="73"/>
    </location>
</feature>
<evidence type="ECO:0000313" key="6">
    <source>
        <dbReference type="EMBL" id="AUW97265.1"/>
    </source>
</evidence>
<dbReference type="EMBL" id="CP025536">
    <property type="protein sequence ID" value="AUW97265.1"/>
    <property type="molecule type" value="Genomic_DNA"/>
</dbReference>
<evidence type="ECO:0000256" key="4">
    <source>
        <dbReference type="ARBA" id="ARBA00023163"/>
    </source>
</evidence>
<evidence type="ECO:0000256" key="1">
    <source>
        <dbReference type="ARBA" id="ARBA00022491"/>
    </source>
</evidence>